<reference evidence="1" key="2">
    <citation type="journal article" date="2021" name="PeerJ">
        <title>Extensive microbial diversity within the chicken gut microbiome revealed by metagenomics and culture.</title>
        <authorList>
            <person name="Gilroy R."/>
            <person name="Ravi A."/>
            <person name="Getino M."/>
            <person name="Pursley I."/>
            <person name="Horton D.L."/>
            <person name="Alikhan N.F."/>
            <person name="Baker D."/>
            <person name="Gharbi K."/>
            <person name="Hall N."/>
            <person name="Watson M."/>
            <person name="Adriaenssens E.M."/>
            <person name="Foster-Nyarko E."/>
            <person name="Jarju S."/>
            <person name="Secka A."/>
            <person name="Antonio M."/>
            <person name="Oren A."/>
            <person name="Chaudhuri R.R."/>
            <person name="La Ragione R."/>
            <person name="Hildebrand F."/>
            <person name="Pallen M.J."/>
        </authorList>
    </citation>
    <scope>NUCLEOTIDE SEQUENCE</scope>
    <source>
        <strain evidence="1">B1-15692</strain>
    </source>
</reference>
<name>A0A9D9I860_9BACT</name>
<evidence type="ECO:0000313" key="2">
    <source>
        <dbReference type="Proteomes" id="UP000823660"/>
    </source>
</evidence>
<dbReference type="EMBL" id="JADIMH010000041">
    <property type="protein sequence ID" value="MBO8467547.1"/>
    <property type="molecule type" value="Genomic_DNA"/>
</dbReference>
<organism evidence="1 2">
    <name type="scientific">Candidatus Cryptobacteroides faecipullorum</name>
    <dbReference type="NCBI Taxonomy" id="2840764"/>
    <lineage>
        <taxon>Bacteria</taxon>
        <taxon>Pseudomonadati</taxon>
        <taxon>Bacteroidota</taxon>
        <taxon>Bacteroidia</taxon>
        <taxon>Bacteroidales</taxon>
        <taxon>Candidatus Cryptobacteroides</taxon>
    </lineage>
</organism>
<accession>A0A9D9I860</accession>
<dbReference type="AlphaFoldDB" id="A0A9D9I860"/>
<comment type="caution">
    <text evidence="1">The sequence shown here is derived from an EMBL/GenBank/DDBJ whole genome shotgun (WGS) entry which is preliminary data.</text>
</comment>
<proteinExistence type="predicted"/>
<evidence type="ECO:0000313" key="1">
    <source>
        <dbReference type="EMBL" id="MBO8467547.1"/>
    </source>
</evidence>
<dbReference type="Proteomes" id="UP000823660">
    <property type="component" value="Unassembled WGS sequence"/>
</dbReference>
<protein>
    <submittedName>
        <fullName evidence="1">Uncharacterized protein</fullName>
    </submittedName>
</protein>
<reference evidence="1" key="1">
    <citation type="submission" date="2020-10" db="EMBL/GenBank/DDBJ databases">
        <authorList>
            <person name="Gilroy R."/>
        </authorList>
    </citation>
    <scope>NUCLEOTIDE SEQUENCE</scope>
    <source>
        <strain evidence="1">B1-15692</strain>
    </source>
</reference>
<gene>
    <name evidence="1" type="ORF">IAB99_07265</name>
</gene>
<sequence length="62" mass="6908">MASGGRRPGSGRKKEPLKMVSVRIHEDTVKVLDTLSNDLGISKGKVIDHLVRWYMEDSVKEG</sequence>